<proteinExistence type="predicted"/>
<evidence type="ECO:0000313" key="1">
    <source>
        <dbReference type="EMBL" id="SNZ13138.1"/>
    </source>
</evidence>
<protein>
    <recommendedName>
        <fullName evidence="3">SpoVT-AbrB domain-containing protein</fullName>
    </recommendedName>
</protein>
<dbReference type="Proteomes" id="UP000219453">
    <property type="component" value="Unassembled WGS sequence"/>
</dbReference>
<gene>
    <name evidence="1" type="ORF">SAMN06269185_2055</name>
</gene>
<dbReference type="RefSeq" id="WP_097008961.1">
    <property type="nucleotide sequence ID" value="NZ_OBEJ01000002.1"/>
</dbReference>
<sequence length="74" mass="8334">MEVEAGDGRVYLPQKLRDKFGDRFELIDRGDRIVLLPVADDPLEALRDEFDDVDESATELRGRARQDAIDDAGS</sequence>
<dbReference type="SUPFAM" id="SSF89447">
    <property type="entry name" value="AbrB/MazE/MraZ-like"/>
    <property type="match status" value="1"/>
</dbReference>
<organism evidence="1 2">
    <name type="scientific">Natronoarchaeum philippinense</name>
    <dbReference type="NCBI Taxonomy" id="558529"/>
    <lineage>
        <taxon>Archaea</taxon>
        <taxon>Methanobacteriati</taxon>
        <taxon>Methanobacteriota</taxon>
        <taxon>Stenosarchaea group</taxon>
        <taxon>Halobacteria</taxon>
        <taxon>Halobacteriales</taxon>
        <taxon>Natronoarchaeaceae</taxon>
    </lineage>
</organism>
<dbReference type="InterPro" id="IPR037914">
    <property type="entry name" value="SpoVT-AbrB_sf"/>
</dbReference>
<dbReference type="EMBL" id="OBEJ01000002">
    <property type="protein sequence ID" value="SNZ13138.1"/>
    <property type="molecule type" value="Genomic_DNA"/>
</dbReference>
<evidence type="ECO:0000313" key="2">
    <source>
        <dbReference type="Proteomes" id="UP000219453"/>
    </source>
</evidence>
<reference evidence="1 2" key="1">
    <citation type="submission" date="2017-09" db="EMBL/GenBank/DDBJ databases">
        <authorList>
            <person name="Ehlers B."/>
            <person name="Leendertz F.H."/>
        </authorList>
    </citation>
    <scope>NUCLEOTIDE SEQUENCE [LARGE SCALE GENOMIC DNA]</scope>
    <source>
        <strain evidence="1 2">DSM 27208</strain>
    </source>
</reference>
<evidence type="ECO:0008006" key="3">
    <source>
        <dbReference type="Google" id="ProtNLM"/>
    </source>
</evidence>
<accession>A0A285NV75</accession>
<keyword evidence="2" id="KW-1185">Reference proteome</keyword>
<dbReference type="OrthoDB" id="28233at2157"/>
<name>A0A285NV75_NATPI</name>
<dbReference type="AlphaFoldDB" id="A0A285NV75"/>